<keyword evidence="3" id="KW-0949">S-adenosyl-L-methionine</keyword>
<accession>A0A654FCA5</accession>
<evidence type="ECO:0000313" key="4">
    <source>
        <dbReference type="EMBL" id="VYS55451.1"/>
    </source>
</evidence>
<dbReference type="Proteomes" id="UP000426265">
    <property type="component" value="Unassembled WGS sequence"/>
</dbReference>
<protein>
    <submittedName>
        <fullName evidence="4">Uncharacterized protein</fullName>
    </submittedName>
</protein>
<dbReference type="GO" id="GO:0008168">
    <property type="term" value="F:methyltransferase activity"/>
    <property type="evidence" value="ECO:0007669"/>
    <property type="project" value="UniProtKB-KW"/>
</dbReference>
<organism evidence="4 5">
    <name type="scientific">Arabidopsis thaliana</name>
    <name type="common">Mouse-ear cress</name>
    <dbReference type="NCBI Taxonomy" id="3702"/>
    <lineage>
        <taxon>Eukaryota</taxon>
        <taxon>Viridiplantae</taxon>
        <taxon>Streptophyta</taxon>
        <taxon>Embryophyta</taxon>
        <taxon>Tracheophyta</taxon>
        <taxon>Spermatophyta</taxon>
        <taxon>Magnoliopsida</taxon>
        <taxon>eudicotyledons</taxon>
        <taxon>Gunneridae</taxon>
        <taxon>Pentapetalae</taxon>
        <taxon>rosids</taxon>
        <taxon>malvids</taxon>
        <taxon>Brassicales</taxon>
        <taxon>Brassicaceae</taxon>
        <taxon>Camelineae</taxon>
        <taxon>Arabidopsis</taxon>
    </lineage>
</organism>
<reference evidence="4 5" key="1">
    <citation type="submission" date="2019-11" db="EMBL/GenBank/DDBJ databases">
        <authorList>
            <person name="Jiao W.-B."/>
            <person name="Schneeberger K."/>
        </authorList>
    </citation>
    <scope>NUCLEOTIDE SEQUENCE [LARGE SCALE GENOMIC DNA]</scope>
    <source>
        <strain evidence="5">cv. An-1</strain>
    </source>
</reference>
<dbReference type="PANTHER" id="PTHR32183">
    <property type="match status" value="1"/>
</dbReference>
<keyword evidence="2" id="KW-0808">Transferase</keyword>
<dbReference type="PANTHER" id="PTHR32183:SF14">
    <property type="entry name" value="THIOL METHYLTRANSFERASE 2"/>
    <property type="match status" value="1"/>
</dbReference>
<dbReference type="AlphaFoldDB" id="A0A654FCA5"/>
<evidence type="ECO:0000256" key="2">
    <source>
        <dbReference type="ARBA" id="ARBA00022679"/>
    </source>
</evidence>
<evidence type="ECO:0000256" key="1">
    <source>
        <dbReference type="ARBA" id="ARBA00022603"/>
    </source>
</evidence>
<dbReference type="EMBL" id="CACRSJ010000105">
    <property type="protein sequence ID" value="VYS55451.1"/>
    <property type="molecule type" value="Genomic_DNA"/>
</dbReference>
<evidence type="ECO:0000313" key="5">
    <source>
        <dbReference type="Proteomes" id="UP000426265"/>
    </source>
</evidence>
<dbReference type="GO" id="GO:0032259">
    <property type="term" value="P:methylation"/>
    <property type="evidence" value="ECO:0007669"/>
    <property type="project" value="UniProtKB-KW"/>
</dbReference>
<keyword evidence="1" id="KW-0489">Methyltransferase</keyword>
<sequence>MFPLADRVGGSPYQESVSAYEELLIPLGFEVISIVDNELAPDTRKVNKKQSLVSL</sequence>
<proteinExistence type="predicted"/>
<name>A0A654FCA5_ARATH</name>
<evidence type="ECO:0000256" key="3">
    <source>
        <dbReference type="ARBA" id="ARBA00022691"/>
    </source>
</evidence>
<gene>
    <name evidence="4" type="ORF">AN1_LOCUS10906</name>
</gene>